<dbReference type="OrthoDB" id="9806837at2"/>
<evidence type="ECO:0000256" key="1">
    <source>
        <dbReference type="ARBA" id="ARBA00001282"/>
    </source>
</evidence>
<dbReference type="Gene3D" id="3.90.550.10">
    <property type="entry name" value="Spore Coat Polysaccharide Biosynthesis Protein SpsA, Chain A"/>
    <property type="match status" value="1"/>
</dbReference>
<protein>
    <recommendedName>
        <fullName evidence="7">2-C-methyl-D-erythritol 4-phosphate cytidylyltransferase</fullName>
        <ecNumber evidence="7">2.7.7.60</ecNumber>
    </recommendedName>
    <alternativeName>
        <fullName evidence="7">4-diphosphocytidyl-2C-methyl-D-erythritol synthase</fullName>
    </alternativeName>
    <alternativeName>
        <fullName evidence="7">MEP cytidylyltransferase</fullName>
        <shortName evidence="7">MCT</shortName>
    </alternativeName>
</protein>
<evidence type="ECO:0000256" key="5">
    <source>
        <dbReference type="ARBA" id="ARBA00022695"/>
    </source>
</evidence>
<dbReference type="InterPro" id="IPR034683">
    <property type="entry name" value="IspD/TarI"/>
</dbReference>
<dbReference type="Pfam" id="PF01128">
    <property type="entry name" value="IspD"/>
    <property type="match status" value="1"/>
</dbReference>
<sequence length="232" mass="25449">MIADLIPVIIPAAGTGRRMKADIPKQYLKIHGKTVLEHTVSQLLSHPATGQIIVAVSDDDPYFERLTVAGHPEVKRVSGGKERSDTVLNALAALPEKLQSGWVMVHDAARPCVRHEDISRLVDGISEQDCGGILAVPVRDTMKRSVQTCLIEHTVDRVGLWHALTPQLFQVPALYEALSLAKANGIVVTDESSAMEWKGYHPKLITGHADNIKITQPEDLALAAFYLNRDEE</sequence>
<keyword evidence="9" id="KW-1185">Reference proteome</keyword>
<feature type="site" description="Positions MEP for the nucleophilic attack" evidence="7">
    <location>
        <position position="213"/>
    </location>
</feature>
<name>A0A1M5YEG8_9VIBR</name>
<evidence type="ECO:0000256" key="3">
    <source>
        <dbReference type="ARBA" id="ARBA00009789"/>
    </source>
</evidence>
<dbReference type="PANTHER" id="PTHR32125:SF4">
    <property type="entry name" value="2-C-METHYL-D-ERYTHRITOL 4-PHOSPHATE CYTIDYLYLTRANSFERASE, CHLOROPLASTIC"/>
    <property type="match status" value="1"/>
</dbReference>
<dbReference type="CDD" id="cd02516">
    <property type="entry name" value="CDP-ME_synthetase"/>
    <property type="match status" value="1"/>
</dbReference>
<organism evidence="8 9">
    <name type="scientific">Vibrio aerogenes CECT 7868</name>
    <dbReference type="NCBI Taxonomy" id="1216006"/>
    <lineage>
        <taxon>Bacteria</taxon>
        <taxon>Pseudomonadati</taxon>
        <taxon>Pseudomonadota</taxon>
        <taxon>Gammaproteobacteria</taxon>
        <taxon>Vibrionales</taxon>
        <taxon>Vibrionaceae</taxon>
        <taxon>Vibrio</taxon>
    </lineage>
</organism>
<gene>
    <name evidence="7 8" type="primary">ispD</name>
    <name evidence="8" type="ORF">VA7868_01670</name>
</gene>
<dbReference type="AlphaFoldDB" id="A0A1M5YEG8"/>
<keyword evidence="6 7" id="KW-0414">Isoprene biosynthesis</keyword>
<dbReference type="EC" id="2.7.7.60" evidence="7"/>
<dbReference type="InterPro" id="IPR001228">
    <property type="entry name" value="IspD"/>
</dbReference>
<evidence type="ECO:0000256" key="2">
    <source>
        <dbReference type="ARBA" id="ARBA00004787"/>
    </source>
</evidence>
<dbReference type="FunFam" id="3.90.550.10:FF:000003">
    <property type="entry name" value="2-C-methyl-D-erythritol 4-phosphate cytidylyltransferase"/>
    <property type="match status" value="1"/>
</dbReference>
<proteinExistence type="inferred from homology"/>
<comment type="pathway">
    <text evidence="2 7">Isoprenoid biosynthesis; isopentenyl diphosphate biosynthesis via DXP pathway; isopentenyl diphosphate from 1-deoxy-D-xylulose 5-phosphate: step 2/6.</text>
</comment>
<dbReference type="InterPro" id="IPR029044">
    <property type="entry name" value="Nucleotide-diphossugar_trans"/>
</dbReference>
<keyword evidence="4 7" id="KW-0808">Transferase</keyword>
<dbReference type="Proteomes" id="UP000184608">
    <property type="component" value="Unassembled WGS sequence"/>
</dbReference>
<dbReference type="GO" id="GO:0050518">
    <property type="term" value="F:2-C-methyl-D-erythritol 4-phosphate cytidylyltransferase activity"/>
    <property type="evidence" value="ECO:0007669"/>
    <property type="project" value="UniProtKB-UniRule"/>
</dbReference>
<evidence type="ECO:0000313" key="9">
    <source>
        <dbReference type="Proteomes" id="UP000184608"/>
    </source>
</evidence>
<dbReference type="NCBIfam" id="TIGR00453">
    <property type="entry name" value="ispD"/>
    <property type="match status" value="1"/>
</dbReference>
<comment type="catalytic activity">
    <reaction evidence="1 7">
        <text>2-C-methyl-D-erythritol 4-phosphate + CTP + H(+) = 4-CDP-2-C-methyl-D-erythritol + diphosphate</text>
        <dbReference type="Rhea" id="RHEA:13429"/>
        <dbReference type="ChEBI" id="CHEBI:15378"/>
        <dbReference type="ChEBI" id="CHEBI:33019"/>
        <dbReference type="ChEBI" id="CHEBI:37563"/>
        <dbReference type="ChEBI" id="CHEBI:57823"/>
        <dbReference type="ChEBI" id="CHEBI:58262"/>
        <dbReference type="EC" id="2.7.7.60"/>
    </reaction>
</comment>
<comment type="similarity">
    <text evidence="3 7">Belongs to the IspD/TarI cytidylyltransferase family. IspD subfamily.</text>
</comment>
<dbReference type="PANTHER" id="PTHR32125">
    <property type="entry name" value="2-C-METHYL-D-ERYTHRITOL 4-PHOSPHATE CYTIDYLYLTRANSFERASE, CHLOROPLASTIC"/>
    <property type="match status" value="1"/>
</dbReference>
<evidence type="ECO:0000256" key="4">
    <source>
        <dbReference type="ARBA" id="ARBA00022679"/>
    </source>
</evidence>
<evidence type="ECO:0000256" key="6">
    <source>
        <dbReference type="ARBA" id="ARBA00023229"/>
    </source>
</evidence>
<dbReference type="PROSITE" id="PS01295">
    <property type="entry name" value="ISPD"/>
    <property type="match status" value="1"/>
</dbReference>
<keyword evidence="5 7" id="KW-0548">Nucleotidyltransferase</keyword>
<dbReference type="InterPro" id="IPR018294">
    <property type="entry name" value="ISPD_synthase_CS"/>
</dbReference>
<dbReference type="SUPFAM" id="SSF53448">
    <property type="entry name" value="Nucleotide-diphospho-sugar transferases"/>
    <property type="match status" value="1"/>
</dbReference>
<accession>A0A1M5YEG8</accession>
<dbReference type="STRING" id="1216006.VA7868_01670"/>
<feature type="site" description="Transition state stabilizer" evidence="7">
    <location>
        <position position="25"/>
    </location>
</feature>
<dbReference type="InterPro" id="IPR050088">
    <property type="entry name" value="IspD/TarI_cytidylyltransf_bact"/>
</dbReference>
<evidence type="ECO:0000313" key="8">
    <source>
        <dbReference type="EMBL" id="SHI10435.1"/>
    </source>
</evidence>
<feature type="site" description="Positions MEP for the nucleophilic attack" evidence="7">
    <location>
        <position position="157"/>
    </location>
</feature>
<dbReference type="GO" id="GO:0019288">
    <property type="term" value="P:isopentenyl diphosphate biosynthetic process, methylerythritol 4-phosphate pathway"/>
    <property type="evidence" value="ECO:0007669"/>
    <property type="project" value="UniProtKB-UniRule"/>
</dbReference>
<dbReference type="RefSeq" id="WP_073603385.1">
    <property type="nucleotide sequence ID" value="NZ_FQXZ01000015.1"/>
</dbReference>
<dbReference type="HAMAP" id="MF_00108">
    <property type="entry name" value="IspD"/>
    <property type="match status" value="1"/>
</dbReference>
<reference evidence="8 9" key="1">
    <citation type="submission" date="2016-11" db="EMBL/GenBank/DDBJ databases">
        <authorList>
            <person name="Jaros S."/>
            <person name="Januszkiewicz K."/>
            <person name="Wedrychowicz H."/>
        </authorList>
    </citation>
    <scope>NUCLEOTIDE SEQUENCE [LARGE SCALE GENOMIC DNA]</scope>
    <source>
        <strain evidence="8 9">CECT 7868</strain>
    </source>
</reference>
<dbReference type="EMBL" id="FQXZ01000015">
    <property type="protein sequence ID" value="SHI10435.1"/>
    <property type="molecule type" value="Genomic_DNA"/>
</dbReference>
<comment type="function">
    <text evidence="7">Catalyzes the formation of 4-diphosphocytidyl-2-C-methyl-D-erythritol from CTP and 2-C-methyl-D-erythritol 4-phosphate (MEP).</text>
</comment>
<feature type="site" description="Transition state stabilizer" evidence="7">
    <location>
        <position position="18"/>
    </location>
</feature>
<dbReference type="UniPathway" id="UPA00056">
    <property type="reaction ID" value="UER00093"/>
</dbReference>
<evidence type="ECO:0000256" key="7">
    <source>
        <dbReference type="HAMAP-Rule" id="MF_00108"/>
    </source>
</evidence>